<reference evidence="3" key="1">
    <citation type="submission" date="2023-04" db="EMBL/GenBank/DDBJ databases">
        <title>Phytophthora lilii NBRC 32176.</title>
        <authorList>
            <person name="Ichikawa N."/>
            <person name="Sato H."/>
            <person name="Tonouchi N."/>
        </authorList>
    </citation>
    <scope>NUCLEOTIDE SEQUENCE</scope>
    <source>
        <strain evidence="3">NBRC 32176</strain>
    </source>
</reference>
<accession>A0A9W6WSF2</accession>
<feature type="compositionally biased region" description="Basic residues" evidence="2">
    <location>
        <begin position="110"/>
        <end position="120"/>
    </location>
</feature>
<evidence type="ECO:0000313" key="4">
    <source>
        <dbReference type="Proteomes" id="UP001165083"/>
    </source>
</evidence>
<dbReference type="CDD" id="cd14686">
    <property type="entry name" value="bZIP"/>
    <property type="match status" value="1"/>
</dbReference>
<gene>
    <name evidence="3" type="ORF">Plil01_001044600</name>
</gene>
<comment type="caution">
    <text evidence="3">The sequence shown here is derived from an EMBL/GenBank/DDBJ whole genome shotgun (WGS) entry which is preliminary data.</text>
</comment>
<dbReference type="EMBL" id="BSXW01000549">
    <property type="protein sequence ID" value="GMF25339.1"/>
    <property type="molecule type" value="Genomic_DNA"/>
</dbReference>
<sequence length="547" mass="61586">METPLAHAFHAAPQPLDDELYPFLEAESVGSPDPELFLGVYPASIADLDFAATVQALPAHQGEAPQLQLKPFDDGLLHQPLNLPQPPLSPEALRDLLKQQKTFFGASPRKAARAGNRQRPRVASAPTSTRSDSPTCSPPSSINGGSDGGGCSMKDSEEILNAPVKSLTEEEKKLRRRAQVAKSARKHRNRQKEELARLREQVQMLQEQMAIMTHHQGASSPTSIKREQDAITQHRKRKKVDEAEEETGGVLTNPSIGLIAVPPQKPHIQHWYHRLPVDTLERTTMLSRIADKRMAIGEQYIRSEFAAGTSYPLTDIKLNSNGPDLEIKQVRGRLVSGFTHHEVGEACWNSFSNFLFDVPERFRRHVTCERLMELDANTRYGRTIVPLLRDHKGRMVYFHSYFLVRRHVRDDYVMITWETITDDDLYPPPADENPETTLRNDEVGWYVCVGSQSILGSGVFYSFFRMCCVLCSMILESERLPDQGVRTTFRSITHSTPPVGAMTHPRGKVNEAFLTVFCRNADTVENSAWNLLVKTHPNRMPKAEIVV</sequence>
<dbReference type="Proteomes" id="UP001165083">
    <property type="component" value="Unassembled WGS sequence"/>
</dbReference>
<dbReference type="OrthoDB" id="161411at2759"/>
<evidence type="ECO:0000256" key="1">
    <source>
        <dbReference type="SAM" id="Coils"/>
    </source>
</evidence>
<protein>
    <submittedName>
        <fullName evidence="3">Unnamed protein product</fullName>
    </submittedName>
</protein>
<keyword evidence="1" id="KW-0175">Coiled coil</keyword>
<feature type="region of interest" description="Disordered" evidence="2">
    <location>
        <begin position="104"/>
        <end position="155"/>
    </location>
</feature>
<feature type="coiled-coil region" evidence="1">
    <location>
        <begin position="164"/>
        <end position="215"/>
    </location>
</feature>
<dbReference type="AlphaFoldDB" id="A0A9W6WSF2"/>
<feature type="compositionally biased region" description="Polar residues" evidence="2">
    <location>
        <begin position="125"/>
        <end position="144"/>
    </location>
</feature>
<name>A0A9W6WSF2_9STRA</name>
<keyword evidence="4" id="KW-1185">Reference proteome</keyword>
<organism evidence="3 4">
    <name type="scientific">Phytophthora lilii</name>
    <dbReference type="NCBI Taxonomy" id="2077276"/>
    <lineage>
        <taxon>Eukaryota</taxon>
        <taxon>Sar</taxon>
        <taxon>Stramenopiles</taxon>
        <taxon>Oomycota</taxon>
        <taxon>Peronosporomycetes</taxon>
        <taxon>Peronosporales</taxon>
        <taxon>Peronosporaceae</taxon>
        <taxon>Phytophthora</taxon>
    </lineage>
</organism>
<evidence type="ECO:0000313" key="3">
    <source>
        <dbReference type="EMBL" id="GMF25339.1"/>
    </source>
</evidence>
<proteinExistence type="predicted"/>
<evidence type="ECO:0000256" key="2">
    <source>
        <dbReference type="SAM" id="MobiDB-lite"/>
    </source>
</evidence>